<evidence type="ECO:0000259" key="4">
    <source>
        <dbReference type="SMART" id="SM01359"/>
    </source>
</evidence>
<evidence type="ECO:0000313" key="7">
    <source>
        <dbReference type="Proteomes" id="UP000289411"/>
    </source>
</evidence>
<keyword evidence="2 3" id="KW-0732">Signal</keyword>
<dbReference type="Pfam" id="PF11974">
    <property type="entry name" value="bMG3"/>
    <property type="match status" value="1"/>
</dbReference>
<dbReference type="Pfam" id="PF01835">
    <property type="entry name" value="MG2"/>
    <property type="match status" value="1"/>
</dbReference>
<gene>
    <name evidence="6" type="ORF">D3272_16045</name>
</gene>
<evidence type="ECO:0000313" key="6">
    <source>
        <dbReference type="EMBL" id="RYB03656.1"/>
    </source>
</evidence>
<dbReference type="SUPFAM" id="SSF48239">
    <property type="entry name" value="Terpenoid cyclases/Protein prenyltransferases"/>
    <property type="match status" value="1"/>
</dbReference>
<dbReference type="EMBL" id="QYBC01000013">
    <property type="protein sequence ID" value="RYB03656.1"/>
    <property type="molecule type" value="Genomic_DNA"/>
</dbReference>
<dbReference type="Pfam" id="PF17962">
    <property type="entry name" value="bMG6"/>
    <property type="match status" value="1"/>
</dbReference>
<feature type="chain" id="PRO_5020432287" evidence="3">
    <location>
        <begin position="21"/>
        <end position="1764"/>
    </location>
</feature>
<dbReference type="PANTHER" id="PTHR40094:SF1">
    <property type="entry name" value="UBIQUITIN DOMAIN-CONTAINING PROTEIN"/>
    <property type="match status" value="1"/>
</dbReference>
<dbReference type="InterPro" id="IPR051802">
    <property type="entry name" value="YfhM-like"/>
</dbReference>
<dbReference type="SMART" id="SM01360">
    <property type="entry name" value="A2M"/>
    <property type="match status" value="1"/>
</dbReference>
<dbReference type="InterPro" id="IPR008930">
    <property type="entry name" value="Terpenoid_cyclase/PrenylTrfase"/>
</dbReference>
<dbReference type="Gene3D" id="2.60.40.1930">
    <property type="match status" value="1"/>
</dbReference>
<dbReference type="Proteomes" id="UP000289411">
    <property type="component" value="Unassembled WGS sequence"/>
</dbReference>
<reference evidence="6 7" key="2">
    <citation type="submission" date="2019-02" db="EMBL/GenBank/DDBJ databases">
        <title>'Lichenibacterium ramalinii' gen. nov. sp. nov., 'Lichenibacterium minor' gen. nov. sp. nov.</title>
        <authorList>
            <person name="Pankratov T."/>
        </authorList>
    </citation>
    <scope>NUCLEOTIDE SEQUENCE [LARGE SCALE GENOMIC DNA]</scope>
    <source>
        <strain evidence="6 7">RmlP001</strain>
    </source>
</reference>
<dbReference type="RefSeq" id="WP_129220224.1">
    <property type="nucleotide sequence ID" value="NZ_QYBC01000013.1"/>
</dbReference>
<comment type="similarity">
    <text evidence="1">Belongs to the protease inhibitor I39 (alpha-2-macroglobulin) family. Bacterial alpha-2-macroglobulin subfamily.</text>
</comment>
<dbReference type="InterPro" id="IPR049120">
    <property type="entry name" value="A2M_bMG2"/>
</dbReference>
<dbReference type="Pfam" id="PF17973">
    <property type="entry name" value="bMG10"/>
    <property type="match status" value="1"/>
</dbReference>
<accession>A0A4V1RIF7</accession>
<dbReference type="PANTHER" id="PTHR40094">
    <property type="entry name" value="ALPHA-2-MACROGLOBULIN HOMOLOG"/>
    <property type="match status" value="1"/>
</dbReference>
<proteinExistence type="inferred from homology"/>
<feature type="domain" description="Alpha-2-macroglobulin bait region" evidence="4">
    <location>
        <begin position="891"/>
        <end position="1035"/>
    </location>
</feature>
<protein>
    <submittedName>
        <fullName evidence="6">Alpha-2-macroglobulin family protein</fullName>
    </submittedName>
</protein>
<dbReference type="Pfam" id="PF07703">
    <property type="entry name" value="A2M_BRD"/>
    <property type="match status" value="1"/>
</dbReference>
<dbReference type="InterPro" id="IPR026284">
    <property type="entry name" value="A2MG_proteobact"/>
</dbReference>
<dbReference type="GO" id="GO:0004866">
    <property type="term" value="F:endopeptidase inhibitor activity"/>
    <property type="evidence" value="ECO:0007669"/>
    <property type="project" value="InterPro"/>
</dbReference>
<dbReference type="InterPro" id="IPR011625">
    <property type="entry name" value="A2M_N_BRD"/>
</dbReference>
<feature type="domain" description="Alpha-2-macroglobulin bait region" evidence="4">
    <location>
        <begin position="530"/>
        <end position="661"/>
    </location>
</feature>
<dbReference type="SMART" id="SM01359">
    <property type="entry name" value="A2M_N_2"/>
    <property type="match status" value="2"/>
</dbReference>
<name>A0A4V1RIF7_9HYPH</name>
<keyword evidence="7" id="KW-1185">Reference proteome</keyword>
<evidence type="ECO:0000256" key="3">
    <source>
        <dbReference type="SAM" id="SignalP"/>
    </source>
</evidence>
<evidence type="ECO:0000256" key="1">
    <source>
        <dbReference type="ARBA" id="ARBA00010556"/>
    </source>
</evidence>
<feature type="domain" description="Alpha-2-macroglobulin" evidence="5">
    <location>
        <begin position="1096"/>
        <end position="1184"/>
    </location>
</feature>
<dbReference type="InterPro" id="IPR002890">
    <property type="entry name" value="MG2"/>
</dbReference>
<dbReference type="Gene3D" id="1.50.10.20">
    <property type="match status" value="1"/>
</dbReference>
<sequence length="1764" mass="181991">MRRLALTLALLSALSAPAPAQQAAAPATLAPKSFDRPDLAAAAQRLKAEIKAKSAADADGRSAADSGADLAAAAAKAPPGSEQALKAYAAAIAAGRDGAAIWLGLATAAEAVSAALPDTDERRDSLARWVMPAAYASYLRATTRRDEAAALALGGASMARQEQWRPALDADRASLAAREDPKLRAAYEALRDAHGFHVADYSVDADAVAPRICLQFSEDLKGSAAELAPYVTVAGQADPALSAKDRQLCVEGLEHGQTYHVAVRTGLPSTVGEALTRPADYDVFVPDRPARIATLGQGYVLPRVGAEGIPLLSVNVARIDVSIVHIGDRNLVATLRAGNFRNQIGDDDARRLAEEEGRQVWSGSLAVAAKLNADVKTAFPVREAVGALAPGVYVLQARLPATGAEAGRDGRDGASATQWFVVSDLGLSVVGGEGGITALVRSLATAAPVPGVTLTLLARDNGVLGTAVTGADGAARFDPGLSRGEGGARPALLTAAAPGGDTDFLDLTAAPFDLTDRGDKGRPAKAGLDALVYAERGVYRPGETVSLTALLRDAAGTAVPGLPLTLVVSRPDGVESRRVQVPDGGIGGHSLAVPLLAEAASGTWNVAAYADPKGKPVGETTFLVEDYVPERLTLALTPAAPRLRPGQPAEIRTETRFLYGAPGAGLAVTGDSTVEAAPGPAWPTLDGYQAGLTDEAVESATTALPEPVTTAADGTAAISVPVAVVTATRPLQARIALRVAEPGGRALERGVTIPILPATGLIGVRATGDGAAAFDVVTVDAAGQRSAVAGLHWRLTRDEHNFQWYKTDEGHWRFERVDGSKLVAEGRIDTAAAAPAHLSVPASDGHYRLDVTAPDQALPDAGLPDGGLPATAVGFDIGFGAEAGGDSPDRLGVTLDRADYRPGDTMRVTVASRFAGHATLLVGQNGIAARREMDLAAGDTVVTLPVEAAWGPGAYAMVLAQRPLDAPAKRMPGRAVGLAWFAVGAAARDLKVELGVPALARPRAPLHVPVRLAGLKPGEPAAVTVAAVDAGILNLTRYEAPKPGAFFFGQRMLGLDLRDIYGGLIDGLGVAAGAIRQGGDAGLVSSAEAPTQPPLARYSGIVPVGPDGTATVDFDIPAFNGTLRVSAVAWSRTGAGSAEADVVLRDPVVVTASLPRFLSVGDRARLRVDIDDVEGPAGEYRLALAPRGPWFLPADALDRTVALQPGARGGFDVPVTAAGLGVAGLSLRLTGPGGLDLSQEVALGIAPGAPAVYRRVVHPLTPGQGLTLSRDLLADFVPGTGRVSLAVSPLGDIDVPALLLGLDRYPVGCSEQVVSRALPLLGLDRLAPPSALMPDGDLKPRLAGAVAQLLARQTAEGGFGLWTAEGGGGDPWLDAYVTDFLTRAREAGFAVPPRALDAALDRLRNTLAAGTRDRSAAAQDRDLALGYAGYVLARNGRPVMADLRYIAGERLDALASPLAKAQLAAALALLGDRPRAAATFAAATAALDREPDDRGYRQDYGSRLRDAAAVLTLAADAGLEAATAQAGEALSAAQRSPYPRNTQEQAWLVLAAQALQGRAQRLALDVDGARHAGPLYRDLPAARLDAGPLALVNAGPDTADVVVTTSGQLPAPEPEASHGYAVERRYVGVDGREVDPAHVAQTTRLVVVLKVAAAQATQARLLLTDPLPAGFEIDNPALVADGVVPGLKGLDVDAAPSHTEFRDDRFTAAFERAPSDPPVFTVAYTVRAVTPGRFVHPPAVVEDMYRPERFGRTGNGIVEVAPAR</sequence>
<dbReference type="Pfam" id="PF21142">
    <property type="entry name" value="A2M_bMG2"/>
    <property type="match status" value="1"/>
</dbReference>
<dbReference type="InterPro" id="IPR041462">
    <property type="entry name" value="Bact_A2M_MG6"/>
</dbReference>
<dbReference type="InterPro" id="IPR041246">
    <property type="entry name" value="Bact_MG10"/>
</dbReference>
<dbReference type="Pfam" id="PF17972">
    <property type="entry name" value="bMG5"/>
    <property type="match status" value="1"/>
</dbReference>
<dbReference type="Pfam" id="PF00207">
    <property type="entry name" value="A2M"/>
    <property type="match status" value="1"/>
</dbReference>
<dbReference type="InterPro" id="IPR021868">
    <property type="entry name" value="Alpha_2_Macroglob_MG3"/>
</dbReference>
<evidence type="ECO:0000256" key="2">
    <source>
        <dbReference type="ARBA" id="ARBA00022729"/>
    </source>
</evidence>
<feature type="signal peptide" evidence="3">
    <location>
        <begin position="1"/>
        <end position="20"/>
    </location>
</feature>
<comment type="caution">
    <text evidence="6">The sequence shown here is derived from an EMBL/GenBank/DDBJ whole genome shotgun (WGS) entry which is preliminary data.</text>
</comment>
<organism evidence="6 7">
    <name type="scientific">Lichenibacterium ramalinae</name>
    <dbReference type="NCBI Taxonomy" id="2316527"/>
    <lineage>
        <taxon>Bacteria</taxon>
        <taxon>Pseudomonadati</taxon>
        <taxon>Pseudomonadota</taxon>
        <taxon>Alphaproteobacteria</taxon>
        <taxon>Hyphomicrobiales</taxon>
        <taxon>Lichenihabitantaceae</taxon>
        <taxon>Lichenibacterium</taxon>
    </lineage>
</organism>
<dbReference type="OrthoDB" id="9767116at2"/>
<dbReference type="InterPro" id="IPR041203">
    <property type="entry name" value="Bact_A2M_MG5"/>
</dbReference>
<reference evidence="6 7" key="1">
    <citation type="submission" date="2018-09" db="EMBL/GenBank/DDBJ databases">
        <authorList>
            <person name="Grouzdev D.S."/>
            <person name="Krutkina M.S."/>
        </authorList>
    </citation>
    <scope>NUCLEOTIDE SEQUENCE [LARGE SCALE GENOMIC DNA]</scope>
    <source>
        <strain evidence="6 7">RmlP001</strain>
    </source>
</reference>
<evidence type="ECO:0000259" key="5">
    <source>
        <dbReference type="SMART" id="SM01360"/>
    </source>
</evidence>
<dbReference type="PIRSF" id="PIRSF038980">
    <property type="entry name" value="A2M_bac"/>
    <property type="match status" value="1"/>
</dbReference>
<dbReference type="CDD" id="cd02891">
    <property type="entry name" value="A2M_like"/>
    <property type="match status" value="1"/>
</dbReference>
<dbReference type="InterPro" id="IPR001599">
    <property type="entry name" value="Macroglobln_a2"/>
</dbReference>